<dbReference type="InterPro" id="IPR051681">
    <property type="entry name" value="Ser/Thr_Kinases-Pseudokinases"/>
</dbReference>
<proteinExistence type="predicted"/>
<feature type="domain" description="Protein kinase" evidence="1">
    <location>
        <begin position="241"/>
        <end position="481"/>
    </location>
</feature>
<name>A0A8H6XL82_9AGAR</name>
<dbReference type="GO" id="GO:0004674">
    <property type="term" value="F:protein serine/threonine kinase activity"/>
    <property type="evidence" value="ECO:0007669"/>
    <property type="project" value="TreeGrafter"/>
</dbReference>
<sequence>MLFNLEMLFPGDQALGFWRCLLEHRLNEPAHSELNFRSEVVDWHHPRIFLDRNKAQLRSHTLHDSNTMSFIHMVENAYMVYHVGQALPLNLMSSAFAWLSRKSENEKRLDEFRAWINIWKTWDTTTCLTNFRSVLSIMFEFLKPMEEQGLPKPLISDMIQTDLHCICAQVADILADPIARQDFLAPQNDQAQQLLDFLQDLLDYPLLDDRIRPVILQALRKLSASSGRIPGCFALSDRLQLDGPHQVAAGGFADVWKGLIRGETEFYHEALIWRQLSHPNLLPFFGLYHLEDTKSRVCLISPWMENGDIARYLKKNSVGVNRLTLVLDIALGLEHLHSLKLVHGDLKAINVLVTRSGRAVLADFGLASVADSKVLLSTSSKRGGTVRWHAPELFHEGRNSFASDVYAFACVCYEIFTGDVPFCDLPKDSAVMFKVIQGHRPRRSLSIPDSVWDLMEECWSADPEARPSARQIVSRLRDPPICAIPTDAASDWDPCYTSKFRSSLEEHTLFLSTKII</sequence>
<dbReference type="SMART" id="SM00220">
    <property type="entry name" value="S_TKc"/>
    <property type="match status" value="1"/>
</dbReference>
<dbReference type="InterPro" id="IPR001245">
    <property type="entry name" value="Ser-Thr/Tyr_kinase_cat_dom"/>
</dbReference>
<dbReference type="PANTHER" id="PTHR44329">
    <property type="entry name" value="SERINE/THREONINE-PROTEIN KINASE TNNI3K-RELATED"/>
    <property type="match status" value="1"/>
</dbReference>
<dbReference type="AlphaFoldDB" id="A0A8H6XL82"/>
<dbReference type="SUPFAM" id="SSF56112">
    <property type="entry name" value="Protein kinase-like (PK-like)"/>
    <property type="match status" value="1"/>
</dbReference>
<dbReference type="InterPro" id="IPR008271">
    <property type="entry name" value="Ser/Thr_kinase_AS"/>
</dbReference>
<keyword evidence="3" id="KW-1185">Reference proteome</keyword>
<evidence type="ECO:0000313" key="3">
    <source>
        <dbReference type="Proteomes" id="UP000623467"/>
    </source>
</evidence>
<dbReference type="PRINTS" id="PR00109">
    <property type="entry name" value="TYRKINASE"/>
</dbReference>
<dbReference type="Gene3D" id="1.10.510.10">
    <property type="entry name" value="Transferase(Phosphotransferase) domain 1"/>
    <property type="match status" value="1"/>
</dbReference>
<protein>
    <recommendedName>
        <fullName evidence="1">Protein kinase domain-containing protein</fullName>
    </recommendedName>
</protein>
<organism evidence="2 3">
    <name type="scientific">Mycena sanguinolenta</name>
    <dbReference type="NCBI Taxonomy" id="230812"/>
    <lineage>
        <taxon>Eukaryota</taxon>
        <taxon>Fungi</taxon>
        <taxon>Dikarya</taxon>
        <taxon>Basidiomycota</taxon>
        <taxon>Agaricomycotina</taxon>
        <taxon>Agaricomycetes</taxon>
        <taxon>Agaricomycetidae</taxon>
        <taxon>Agaricales</taxon>
        <taxon>Marasmiineae</taxon>
        <taxon>Mycenaceae</taxon>
        <taxon>Mycena</taxon>
    </lineage>
</organism>
<comment type="caution">
    <text evidence="2">The sequence shown here is derived from an EMBL/GenBank/DDBJ whole genome shotgun (WGS) entry which is preliminary data.</text>
</comment>
<accession>A0A8H6XL82</accession>
<dbReference type="InterPro" id="IPR011009">
    <property type="entry name" value="Kinase-like_dom_sf"/>
</dbReference>
<dbReference type="Proteomes" id="UP000623467">
    <property type="component" value="Unassembled WGS sequence"/>
</dbReference>
<dbReference type="PROSITE" id="PS50011">
    <property type="entry name" value="PROTEIN_KINASE_DOM"/>
    <property type="match status" value="1"/>
</dbReference>
<dbReference type="InterPro" id="IPR000719">
    <property type="entry name" value="Prot_kinase_dom"/>
</dbReference>
<reference evidence="2" key="1">
    <citation type="submission" date="2020-05" db="EMBL/GenBank/DDBJ databases">
        <title>Mycena genomes resolve the evolution of fungal bioluminescence.</title>
        <authorList>
            <person name="Tsai I.J."/>
        </authorList>
    </citation>
    <scope>NUCLEOTIDE SEQUENCE</scope>
    <source>
        <strain evidence="2">160909Yilan</strain>
    </source>
</reference>
<gene>
    <name evidence="2" type="ORF">MSAN_01951300</name>
</gene>
<dbReference type="EMBL" id="JACAZH010000022">
    <property type="protein sequence ID" value="KAF7343710.1"/>
    <property type="molecule type" value="Genomic_DNA"/>
</dbReference>
<dbReference type="OrthoDB" id="26722at2759"/>
<dbReference type="PROSITE" id="PS00108">
    <property type="entry name" value="PROTEIN_KINASE_ST"/>
    <property type="match status" value="1"/>
</dbReference>
<evidence type="ECO:0000313" key="2">
    <source>
        <dbReference type="EMBL" id="KAF7343710.1"/>
    </source>
</evidence>
<dbReference type="GO" id="GO:0005524">
    <property type="term" value="F:ATP binding"/>
    <property type="evidence" value="ECO:0007669"/>
    <property type="project" value="InterPro"/>
</dbReference>
<dbReference type="Pfam" id="PF07714">
    <property type="entry name" value="PK_Tyr_Ser-Thr"/>
    <property type="match status" value="1"/>
</dbReference>
<evidence type="ECO:0000259" key="1">
    <source>
        <dbReference type="PROSITE" id="PS50011"/>
    </source>
</evidence>